<sequence length="148" mass="16211">MTQPPPTPPRKSTFASYQAHFIGTVLKGKSTLPIWLTAAAAAAVGYYLYNNSGDVNKAANDAKKDVQHLGNDAQKIGHQVDQKIYGAYGQGKERLSGAIRSGQKELGKRKDQIAEKEEEGKKLFNQMVNETDAKGKAAEEKKDKGWFT</sequence>
<feature type="compositionally biased region" description="Basic and acidic residues" evidence="1">
    <location>
        <begin position="131"/>
        <end position="148"/>
    </location>
</feature>
<proteinExistence type="predicted"/>
<keyword evidence="4" id="KW-1185">Reference proteome</keyword>
<gene>
    <name evidence="3" type="ORF">NEOLI_003298</name>
</gene>
<organism evidence="3 4">
    <name type="scientific">Neolecta irregularis (strain DAH-3)</name>
    <dbReference type="NCBI Taxonomy" id="1198029"/>
    <lineage>
        <taxon>Eukaryota</taxon>
        <taxon>Fungi</taxon>
        <taxon>Dikarya</taxon>
        <taxon>Ascomycota</taxon>
        <taxon>Taphrinomycotina</taxon>
        <taxon>Neolectales</taxon>
        <taxon>Neolectaceae</taxon>
        <taxon>Neolecta</taxon>
    </lineage>
</organism>
<dbReference type="AlphaFoldDB" id="A0A1U7LRQ1"/>
<keyword evidence="2" id="KW-1133">Transmembrane helix</keyword>
<accession>A0A1U7LRQ1</accession>
<evidence type="ECO:0000313" key="3">
    <source>
        <dbReference type="EMBL" id="OLL25337.1"/>
    </source>
</evidence>
<protein>
    <submittedName>
        <fullName evidence="3">Uncharacterized protein</fullName>
    </submittedName>
</protein>
<evidence type="ECO:0000313" key="4">
    <source>
        <dbReference type="Proteomes" id="UP000186594"/>
    </source>
</evidence>
<keyword evidence="2" id="KW-0472">Membrane</keyword>
<dbReference type="Proteomes" id="UP000186594">
    <property type="component" value="Unassembled WGS sequence"/>
</dbReference>
<feature type="region of interest" description="Disordered" evidence="1">
    <location>
        <begin position="99"/>
        <end position="148"/>
    </location>
</feature>
<name>A0A1U7LRQ1_NEOID</name>
<evidence type="ECO:0000256" key="1">
    <source>
        <dbReference type="SAM" id="MobiDB-lite"/>
    </source>
</evidence>
<feature type="compositionally biased region" description="Basic and acidic residues" evidence="1">
    <location>
        <begin position="102"/>
        <end position="122"/>
    </location>
</feature>
<feature type="transmembrane region" description="Helical" evidence="2">
    <location>
        <begin position="32"/>
        <end position="49"/>
    </location>
</feature>
<comment type="caution">
    <text evidence="3">The sequence shown here is derived from an EMBL/GenBank/DDBJ whole genome shotgun (WGS) entry which is preliminary data.</text>
</comment>
<dbReference type="EMBL" id="LXFE01000431">
    <property type="protein sequence ID" value="OLL25337.1"/>
    <property type="molecule type" value="Genomic_DNA"/>
</dbReference>
<evidence type="ECO:0000256" key="2">
    <source>
        <dbReference type="SAM" id="Phobius"/>
    </source>
</evidence>
<reference evidence="3 4" key="1">
    <citation type="submission" date="2016-04" db="EMBL/GenBank/DDBJ databases">
        <title>Evolutionary innovation and constraint leading to complex multicellularity in the Ascomycota.</title>
        <authorList>
            <person name="Cisse O."/>
            <person name="Nguyen A."/>
            <person name="Hewitt D.A."/>
            <person name="Jedd G."/>
            <person name="Stajich J.E."/>
        </authorList>
    </citation>
    <scope>NUCLEOTIDE SEQUENCE [LARGE SCALE GENOMIC DNA]</scope>
    <source>
        <strain evidence="3 4">DAH-3</strain>
    </source>
</reference>
<keyword evidence="2" id="KW-0812">Transmembrane</keyword>